<evidence type="ECO:0008006" key="4">
    <source>
        <dbReference type="Google" id="ProtNLM"/>
    </source>
</evidence>
<dbReference type="OrthoDB" id="4069652at2759"/>
<organism evidence="2 3">
    <name type="scientific">Torulaspora globosa</name>
    <dbReference type="NCBI Taxonomy" id="48254"/>
    <lineage>
        <taxon>Eukaryota</taxon>
        <taxon>Fungi</taxon>
        <taxon>Dikarya</taxon>
        <taxon>Ascomycota</taxon>
        <taxon>Saccharomycotina</taxon>
        <taxon>Saccharomycetes</taxon>
        <taxon>Saccharomycetales</taxon>
        <taxon>Saccharomycetaceae</taxon>
        <taxon>Torulaspora</taxon>
    </lineage>
</organism>
<feature type="region of interest" description="Disordered" evidence="1">
    <location>
        <begin position="1"/>
        <end position="190"/>
    </location>
</feature>
<feature type="compositionally biased region" description="Polar residues" evidence="1">
    <location>
        <begin position="318"/>
        <end position="335"/>
    </location>
</feature>
<name>A0A7H9HTM9_9SACH</name>
<feature type="compositionally biased region" description="Polar residues" evidence="1">
    <location>
        <begin position="134"/>
        <end position="153"/>
    </location>
</feature>
<sequence>MSTDTRYFNSSRLMTASSKNKTNGVTRLDKKRSQAEKKNKMRQETVVIPQPQLLPNGGKPDFGHSSSRRKQRNSSAGRHVSLPDSERKNGERELNTQQVTEDLKQLFLKPEDANLKGKTKGSGEKSRKAKQGRPATSPSSSENRANPSGTGFQSPDLHTASICSPHQGHNPLGSPVFVGPGLYPPPSPSSAPQGLFGHTYGNYSVASPASGPHFMTPQAPLMNPLYPQLPLPQLPVMYKALDIQQQQLQQQQQQQQQVISDQSYQHYHLQQQQQFNLPNMAVPYSLPLTASYCNGPPVTAVKPLEQEKPRKKNKDKTNGTSTCFAGASFASSDPKVTNLPKPSFTKA</sequence>
<dbReference type="Proteomes" id="UP000510647">
    <property type="component" value="Chromosome 4"/>
</dbReference>
<reference evidence="2 3" key="1">
    <citation type="submission" date="2020-06" db="EMBL/GenBank/DDBJ databases">
        <title>The yeast mating-type switching endonuclease HO is a domesticated member of an unorthodox homing genetic element family.</title>
        <authorList>
            <person name="Coughlan A.Y."/>
            <person name="Lombardi L."/>
            <person name="Braun-Galleani S."/>
            <person name="Martos A.R."/>
            <person name="Galeote V."/>
            <person name="Bigey F."/>
            <person name="Dequin S."/>
            <person name="Byrne K.P."/>
            <person name="Wolfe K.H."/>
        </authorList>
    </citation>
    <scope>NUCLEOTIDE SEQUENCE [LARGE SCALE GENOMIC DNA]</scope>
    <source>
        <strain evidence="2 3">CBS2947</strain>
    </source>
</reference>
<feature type="compositionally biased region" description="Polar residues" evidence="1">
    <location>
        <begin position="1"/>
        <end position="25"/>
    </location>
</feature>
<gene>
    <name evidence="2" type="ORF">HG537_0D00670</name>
</gene>
<protein>
    <recommendedName>
        <fullName evidence="4">Enhancer of mRNA-decapping protein 1</fullName>
    </recommendedName>
</protein>
<feature type="region of interest" description="Disordered" evidence="1">
    <location>
        <begin position="298"/>
        <end position="347"/>
    </location>
</feature>
<feature type="compositionally biased region" description="Basic and acidic residues" evidence="1">
    <location>
        <begin position="101"/>
        <end position="126"/>
    </location>
</feature>
<accession>A0A7H9HTM9</accession>
<evidence type="ECO:0000313" key="3">
    <source>
        <dbReference type="Proteomes" id="UP000510647"/>
    </source>
</evidence>
<evidence type="ECO:0000313" key="2">
    <source>
        <dbReference type="EMBL" id="QLQ80067.1"/>
    </source>
</evidence>
<feature type="compositionally biased region" description="Basic and acidic residues" evidence="1">
    <location>
        <begin position="27"/>
        <end position="43"/>
    </location>
</feature>
<feature type="compositionally biased region" description="Basic and acidic residues" evidence="1">
    <location>
        <begin position="84"/>
        <end position="94"/>
    </location>
</feature>
<keyword evidence="3" id="KW-1185">Reference proteome</keyword>
<evidence type="ECO:0000256" key="1">
    <source>
        <dbReference type="SAM" id="MobiDB-lite"/>
    </source>
</evidence>
<dbReference type="EMBL" id="CP059270">
    <property type="protein sequence ID" value="QLQ80067.1"/>
    <property type="molecule type" value="Genomic_DNA"/>
</dbReference>
<dbReference type="AlphaFoldDB" id="A0A7H9HTM9"/>
<proteinExistence type="predicted"/>